<proteinExistence type="predicted"/>
<feature type="region of interest" description="Disordered" evidence="1">
    <location>
        <begin position="69"/>
        <end position="114"/>
    </location>
</feature>
<gene>
    <name evidence="2" type="primary">TDEL0D01260</name>
    <name evidence="2" type="ORF">TDEL_0D01260</name>
</gene>
<feature type="compositionally biased region" description="Low complexity" evidence="1">
    <location>
        <begin position="85"/>
        <end position="106"/>
    </location>
</feature>
<feature type="compositionally biased region" description="Low complexity" evidence="1">
    <location>
        <begin position="234"/>
        <end position="247"/>
    </location>
</feature>
<organism evidence="2 3">
    <name type="scientific">Torulaspora delbrueckii</name>
    <name type="common">Yeast</name>
    <name type="synonym">Candida colliculosa</name>
    <dbReference type="NCBI Taxonomy" id="4950"/>
    <lineage>
        <taxon>Eukaryota</taxon>
        <taxon>Fungi</taxon>
        <taxon>Dikarya</taxon>
        <taxon>Ascomycota</taxon>
        <taxon>Saccharomycotina</taxon>
        <taxon>Saccharomycetes</taxon>
        <taxon>Saccharomycetales</taxon>
        <taxon>Saccharomycetaceae</taxon>
        <taxon>Torulaspora</taxon>
    </lineage>
</organism>
<dbReference type="KEGG" id="tdl:TDEL_0D01260"/>
<dbReference type="InParanoid" id="G8ZSW6"/>
<evidence type="ECO:0000313" key="3">
    <source>
        <dbReference type="Proteomes" id="UP000005627"/>
    </source>
</evidence>
<dbReference type="OrthoDB" id="4035887at2759"/>
<evidence type="ECO:0000313" key="2">
    <source>
        <dbReference type="EMBL" id="CCE91710.1"/>
    </source>
</evidence>
<reference evidence="2 3" key="1">
    <citation type="journal article" date="2011" name="Proc. Natl. Acad. Sci. U.S.A.">
        <title>Evolutionary erosion of yeast sex chromosomes by mating-type switching accidents.</title>
        <authorList>
            <person name="Gordon J.L."/>
            <person name="Armisen D."/>
            <person name="Proux-Wera E."/>
            <person name="Oheigeartaigh S.S."/>
            <person name="Byrne K.P."/>
            <person name="Wolfe K.H."/>
        </authorList>
    </citation>
    <scope>NUCLEOTIDE SEQUENCE [LARGE SCALE GENOMIC DNA]</scope>
    <source>
        <strain evidence="3">ATCC 10662 / CBS 1146 / NBRC 0425 / NCYC 2629 / NRRL Y-866</strain>
    </source>
</reference>
<dbReference type="EMBL" id="HE616745">
    <property type="protein sequence ID" value="CCE91710.1"/>
    <property type="molecule type" value="Genomic_DNA"/>
</dbReference>
<dbReference type="AlphaFoldDB" id="G8ZSW6"/>
<dbReference type="HOGENOM" id="CLU_588186_0_0_1"/>
<accession>G8ZSW6</accession>
<feature type="region of interest" description="Disordered" evidence="1">
    <location>
        <begin position="230"/>
        <end position="251"/>
    </location>
</feature>
<dbReference type="Proteomes" id="UP000005627">
    <property type="component" value="Chromosome 4"/>
</dbReference>
<dbReference type="RefSeq" id="XP_003680921.1">
    <property type="nucleotide sequence ID" value="XM_003680873.1"/>
</dbReference>
<name>G8ZSW6_TORDE</name>
<protein>
    <submittedName>
        <fullName evidence="2">Uncharacterized protein</fullName>
    </submittedName>
</protein>
<sequence>MMCRKSSAPMSTNLYPLTEFDNESPVLPCEQTNHPSRMKAFKRRSCTLNYLYKNVMDKKHSADIVSIEHLGKDPAPNSRASTPKSSQNSSRMNSSSTLSLSLAGDSRAPKTRNPISFYENDLNLTRFSSNSSTVDLPTTGRIKLPRRAHSSQEIKKVSSFKNEPIGISASNPDIKEVITKAETPGKESDDDVSKILCDEISTALNDDIFEKEFSFDNKWVDDDAFNSLKDHSDVSSSSHSPLTDSALKSSANPISRRDSLILQNFKGDLNALTKKKTRNSISSKSNSSRLQLRLDTLRMKSESTRDTQRFHSDVTNTDSDTLLRYWTTNTDIRTKSVSEGINRELKSVTRCNSYSGRPGGKMIVSMINQLSIEKQGESQMGNISSSSPSESTLSAHPAIKNINCTQNDLLLTNFLDDNLHRRNSEDMFEDKALTSIGDKELRSSIVRGRSHSNRMWLESERLEFD</sequence>
<evidence type="ECO:0000256" key="1">
    <source>
        <dbReference type="SAM" id="MobiDB-lite"/>
    </source>
</evidence>
<dbReference type="GeneID" id="11502145"/>
<keyword evidence="3" id="KW-1185">Reference proteome</keyword>